<dbReference type="OrthoDB" id="191139at2759"/>
<dbReference type="InterPro" id="IPR002347">
    <property type="entry name" value="SDR_fam"/>
</dbReference>
<dbReference type="GO" id="GO:0016491">
    <property type="term" value="F:oxidoreductase activity"/>
    <property type="evidence" value="ECO:0007669"/>
    <property type="project" value="UniProtKB-KW"/>
</dbReference>
<organism evidence="3 4">
    <name type="scientific">Thelonectria olida</name>
    <dbReference type="NCBI Taxonomy" id="1576542"/>
    <lineage>
        <taxon>Eukaryota</taxon>
        <taxon>Fungi</taxon>
        <taxon>Dikarya</taxon>
        <taxon>Ascomycota</taxon>
        <taxon>Pezizomycotina</taxon>
        <taxon>Sordariomycetes</taxon>
        <taxon>Hypocreomycetidae</taxon>
        <taxon>Hypocreales</taxon>
        <taxon>Nectriaceae</taxon>
        <taxon>Thelonectria</taxon>
    </lineage>
</organism>
<dbReference type="EMBL" id="JAGPYM010000023">
    <property type="protein sequence ID" value="KAH6883531.1"/>
    <property type="molecule type" value="Genomic_DNA"/>
</dbReference>
<dbReference type="Pfam" id="PF00106">
    <property type="entry name" value="adh_short"/>
    <property type="match status" value="1"/>
</dbReference>
<gene>
    <name evidence="3" type="ORF">B0T10DRAFT_411135</name>
</gene>
<dbReference type="InterPro" id="IPR036291">
    <property type="entry name" value="NAD(P)-bd_dom_sf"/>
</dbReference>
<evidence type="ECO:0008006" key="5">
    <source>
        <dbReference type="Google" id="ProtNLM"/>
    </source>
</evidence>
<keyword evidence="2" id="KW-0560">Oxidoreductase</keyword>
<reference evidence="3 4" key="1">
    <citation type="journal article" date="2021" name="Nat. Commun.">
        <title>Genetic determinants of endophytism in the Arabidopsis root mycobiome.</title>
        <authorList>
            <person name="Mesny F."/>
            <person name="Miyauchi S."/>
            <person name="Thiergart T."/>
            <person name="Pickel B."/>
            <person name="Atanasova L."/>
            <person name="Karlsson M."/>
            <person name="Huettel B."/>
            <person name="Barry K.W."/>
            <person name="Haridas S."/>
            <person name="Chen C."/>
            <person name="Bauer D."/>
            <person name="Andreopoulos W."/>
            <person name="Pangilinan J."/>
            <person name="LaButti K."/>
            <person name="Riley R."/>
            <person name="Lipzen A."/>
            <person name="Clum A."/>
            <person name="Drula E."/>
            <person name="Henrissat B."/>
            <person name="Kohler A."/>
            <person name="Grigoriev I.V."/>
            <person name="Martin F.M."/>
            <person name="Hacquard S."/>
        </authorList>
    </citation>
    <scope>NUCLEOTIDE SEQUENCE [LARGE SCALE GENOMIC DNA]</scope>
    <source>
        <strain evidence="3 4">MPI-CAGE-CH-0241</strain>
    </source>
</reference>
<sequence>MAPPYTRKTTVHELAADYAPIIQGKTILTTGVTPGSLGAIFVEAIAASNPALLVLAGRNAPTLQQTANTITLQHPNVKTRTLILDLSSMKAVRKAAEEVNSWADVPKIDVLVNNAAVMAVDYKLTEEGFEMQFATGHLGHFLFTNLIMGNLLTTGAPRVVSVSSDGHRLSPIRWADPHFNNGETYQKWYAYGQVKTANMLLALSLAEKLGKRGLRSYSLHPGAILNTGLAGHLDASENGDFKLLVDTDRKQGNAEGWKDLDFVSPEVGAATHAFAAFEPSIADQNGVYLLQCRIADPYVDTVKPWATSRIEADKLWKLSETLVGQEFKY</sequence>
<comment type="caution">
    <text evidence="3">The sequence shown here is derived from an EMBL/GenBank/DDBJ whole genome shotgun (WGS) entry which is preliminary data.</text>
</comment>
<dbReference type="Proteomes" id="UP000777438">
    <property type="component" value="Unassembled WGS sequence"/>
</dbReference>
<evidence type="ECO:0000313" key="3">
    <source>
        <dbReference type="EMBL" id="KAH6883531.1"/>
    </source>
</evidence>
<protein>
    <recommendedName>
        <fullName evidence="5">Short-chain dehydrogenase</fullName>
    </recommendedName>
</protein>
<keyword evidence="4" id="KW-1185">Reference proteome</keyword>
<dbReference type="SUPFAM" id="SSF51735">
    <property type="entry name" value="NAD(P)-binding Rossmann-fold domains"/>
    <property type="match status" value="1"/>
</dbReference>
<comment type="similarity">
    <text evidence="1">Belongs to the short-chain dehydrogenases/reductases (SDR) family.</text>
</comment>
<accession>A0A9P9AKT7</accession>
<dbReference type="AlphaFoldDB" id="A0A9P9AKT7"/>
<name>A0A9P9AKT7_9HYPO</name>
<dbReference type="PANTHER" id="PTHR24320">
    <property type="entry name" value="RETINOL DEHYDROGENASE"/>
    <property type="match status" value="1"/>
</dbReference>
<evidence type="ECO:0000313" key="4">
    <source>
        <dbReference type="Proteomes" id="UP000777438"/>
    </source>
</evidence>
<evidence type="ECO:0000256" key="2">
    <source>
        <dbReference type="ARBA" id="ARBA00023002"/>
    </source>
</evidence>
<dbReference type="Gene3D" id="3.40.50.720">
    <property type="entry name" value="NAD(P)-binding Rossmann-like Domain"/>
    <property type="match status" value="1"/>
</dbReference>
<evidence type="ECO:0000256" key="1">
    <source>
        <dbReference type="ARBA" id="ARBA00006484"/>
    </source>
</evidence>
<proteinExistence type="inferred from homology"/>
<dbReference type="PANTHER" id="PTHR24320:SF283">
    <property type="entry name" value="RETINOL DEHYDROGENASE 11"/>
    <property type="match status" value="1"/>
</dbReference>